<sequence length="454" mass="50938">MNLVDQIKILYESRLFVDVKLATSIVLTMSEHNEELLTPTVKYQMLAFQGEAFHETGEYRRAEVVLVKALQMRKMIHKVKGKTQALDIPTEVDVKYLLHLCHCLLQQHKEALSVLEGVSSKQRTAKINMALAKLYQRMGQDRSAVTAYKEVLRQCPMSLEAARGLMALGVKSAEVSALMMVCLPGGSTSEWLCTWIKGQGLAASREFVPATQMLRALDAKPLLRDNEDLLLSIGEACFQNGDYTEAQATLQRAHALDPLLLERMDVLAFLLAREKKIKELESLALQMMSVSEDAAQPWVAMGYLCLDTKKATRAVYFAQKAQRLDTTSLMAILLKGMALQKLNRLTDAGMYFREAIRLAPHQYEAYKGLVDCLQANRRNREAIAIAGQACKQVGMNPRSFTLYASVLAKEPLSLEKAKTYLERAVKMDGSHLDTVYLLADILLQQQQYDKGIEL</sequence>
<dbReference type="GO" id="GO:0045842">
    <property type="term" value="P:positive regulation of mitotic metaphase/anaphase transition"/>
    <property type="evidence" value="ECO:0007669"/>
    <property type="project" value="TreeGrafter"/>
</dbReference>
<dbReference type="GO" id="GO:0005680">
    <property type="term" value="C:anaphase-promoting complex"/>
    <property type="evidence" value="ECO:0007669"/>
    <property type="project" value="TreeGrafter"/>
</dbReference>
<reference evidence="3" key="1">
    <citation type="journal article" date="2023" name="Mol. Biol. Evol.">
        <title>Third-Generation Sequencing Reveals the Adaptive Role of the Epigenome in Three Deep-Sea Polychaetes.</title>
        <authorList>
            <person name="Perez M."/>
            <person name="Aroh O."/>
            <person name="Sun Y."/>
            <person name="Lan Y."/>
            <person name="Juniper S.K."/>
            <person name="Young C.R."/>
            <person name="Angers B."/>
            <person name="Qian P.Y."/>
        </authorList>
    </citation>
    <scope>NUCLEOTIDE SEQUENCE</scope>
    <source>
        <strain evidence="3">R07B-5</strain>
    </source>
</reference>
<dbReference type="Pfam" id="PF13174">
    <property type="entry name" value="TPR_6"/>
    <property type="match status" value="1"/>
</dbReference>
<dbReference type="PANTHER" id="PTHR12558:SF36">
    <property type="entry name" value="ANAPHASE-PROMOTING COMPLEX SUBUNIT 7"/>
    <property type="match status" value="1"/>
</dbReference>
<dbReference type="SMART" id="SM00028">
    <property type="entry name" value="TPR"/>
    <property type="match status" value="5"/>
</dbReference>
<dbReference type="SUPFAM" id="SSF48452">
    <property type="entry name" value="TPR-like"/>
    <property type="match status" value="2"/>
</dbReference>
<dbReference type="AlphaFoldDB" id="A0AAD9NNZ7"/>
<keyword evidence="1 2" id="KW-0802">TPR repeat</keyword>
<dbReference type="PANTHER" id="PTHR12558">
    <property type="entry name" value="CELL DIVISION CYCLE 16,23,27"/>
    <property type="match status" value="1"/>
</dbReference>
<keyword evidence="4" id="KW-1185">Reference proteome</keyword>
<evidence type="ECO:0000313" key="4">
    <source>
        <dbReference type="Proteomes" id="UP001209878"/>
    </source>
</evidence>
<dbReference type="EMBL" id="JAODUO010000735">
    <property type="protein sequence ID" value="KAK2175361.1"/>
    <property type="molecule type" value="Genomic_DNA"/>
</dbReference>
<dbReference type="PROSITE" id="PS50005">
    <property type="entry name" value="TPR"/>
    <property type="match status" value="1"/>
</dbReference>
<dbReference type="Pfam" id="PF12895">
    <property type="entry name" value="ANAPC3"/>
    <property type="match status" value="1"/>
</dbReference>
<evidence type="ECO:0000256" key="2">
    <source>
        <dbReference type="PROSITE-ProRule" id="PRU00339"/>
    </source>
</evidence>
<dbReference type="GO" id="GO:0051301">
    <property type="term" value="P:cell division"/>
    <property type="evidence" value="ECO:0007669"/>
    <property type="project" value="TreeGrafter"/>
</dbReference>
<dbReference type="InterPro" id="IPR011990">
    <property type="entry name" value="TPR-like_helical_dom_sf"/>
</dbReference>
<proteinExistence type="predicted"/>
<gene>
    <name evidence="3" type="ORF">NP493_735g03006</name>
</gene>
<dbReference type="Pfam" id="PF13181">
    <property type="entry name" value="TPR_8"/>
    <property type="match status" value="2"/>
</dbReference>
<name>A0AAD9NNZ7_RIDPI</name>
<dbReference type="InterPro" id="IPR019734">
    <property type="entry name" value="TPR_rpt"/>
</dbReference>
<dbReference type="GO" id="GO:0016567">
    <property type="term" value="P:protein ubiquitination"/>
    <property type="evidence" value="ECO:0007669"/>
    <property type="project" value="TreeGrafter"/>
</dbReference>
<dbReference type="Proteomes" id="UP001209878">
    <property type="component" value="Unassembled WGS sequence"/>
</dbReference>
<evidence type="ECO:0000256" key="1">
    <source>
        <dbReference type="ARBA" id="ARBA00022803"/>
    </source>
</evidence>
<evidence type="ECO:0000313" key="3">
    <source>
        <dbReference type="EMBL" id="KAK2175361.1"/>
    </source>
</evidence>
<accession>A0AAD9NNZ7</accession>
<organism evidence="3 4">
    <name type="scientific">Ridgeia piscesae</name>
    <name type="common">Tubeworm</name>
    <dbReference type="NCBI Taxonomy" id="27915"/>
    <lineage>
        <taxon>Eukaryota</taxon>
        <taxon>Metazoa</taxon>
        <taxon>Spiralia</taxon>
        <taxon>Lophotrochozoa</taxon>
        <taxon>Annelida</taxon>
        <taxon>Polychaeta</taxon>
        <taxon>Sedentaria</taxon>
        <taxon>Canalipalpata</taxon>
        <taxon>Sabellida</taxon>
        <taxon>Siboglinidae</taxon>
        <taxon>Ridgeia</taxon>
    </lineage>
</organism>
<comment type="caution">
    <text evidence="3">The sequence shown here is derived from an EMBL/GenBank/DDBJ whole genome shotgun (WGS) entry which is preliminary data.</text>
</comment>
<protein>
    <submittedName>
        <fullName evidence="3">Uncharacterized protein</fullName>
    </submittedName>
</protein>
<dbReference type="Gene3D" id="1.25.40.10">
    <property type="entry name" value="Tetratricopeptide repeat domain"/>
    <property type="match status" value="2"/>
</dbReference>
<feature type="repeat" description="TPR" evidence="2">
    <location>
        <begin position="227"/>
        <end position="260"/>
    </location>
</feature>